<accession>A0ABN8IZ28</accession>
<dbReference type="Gene3D" id="3.40.390.10">
    <property type="entry name" value="Collagenase (Catalytic Domain)"/>
    <property type="match status" value="1"/>
</dbReference>
<keyword evidence="1 2" id="KW-0378">Hydrolase</keyword>
<keyword evidence="2" id="KW-0732">Signal</keyword>
<evidence type="ECO:0000313" key="4">
    <source>
        <dbReference type="EMBL" id="CAH2068286.1"/>
    </source>
</evidence>
<protein>
    <recommendedName>
        <fullName evidence="2">Metalloendopeptidase</fullName>
        <ecNumber evidence="2">3.4.24.-</ecNumber>
    </recommendedName>
</protein>
<keyword evidence="1 2" id="KW-0862">Zinc</keyword>
<feature type="non-terminal residue" evidence="4">
    <location>
        <position position="1"/>
    </location>
</feature>
<feature type="binding site" evidence="1">
    <location>
        <position position="192"/>
    </location>
    <ligand>
        <name>Zn(2+)</name>
        <dbReference type="ChEBI" id="CHEBI:29105"/>
        <note>catalytic</note>
    </ligand>
</feature>
<dbReference type="PRINTS" id="PR00480">
    <property type="entry name" value="ASTACIN"/>
</dbReference>
<dbReference type="PANTHER" id="PTHR10127">
    <property type="entry name" value="DISCOIDIN, CUB, EGF, LAMININ , AND ZINC METALLOPROTEASE DOMAIN CONTAINING"/>
    <property type="match status" value="1"/>
</dbReference>
<comment type="cofactor">
    <cofactor evidence="1 2">
        <name>Zn(2+)</name>
        <dbReference type="ChEBI" id="CHEBI:29105"/>
    </cofactor>
    <text evidence="1 2">Binds 1 zinc ion per subunit.</text>
</comment>
<dbReference type="EMBL" id="OW152817">
    <property type="protein sequence ID" value="CAH2068286.1"/>
    <property type="molecule type" value="Genomic_DNA"/>
</dbReference>
<dbReference type="InterPro" id="IPR006026">
    <property type="entry name" value="Peptidase_Metallo"/>
</dbReference>
<dbReference type="PANTHER" id="PTHR10127:SF814">
    <property type="entry name" value="MEPRIN A SUBUNIT BETA"/>
    <property type="match status" value="1"/>
</dbReference>
<proteinExistence type="predicted"/>
<dbReference type="EC" id="3.4.24.-" evidence="2"/>
<evidence type="ECO:0000259" key="3">
    <source>
        <dbReference type="PROSITE" id="PS51864"/>
    </source>
</evidence>
<dbReference type="InterPro" id="IPR024079">
    <property type="entry name" value="MetalloPept_cat_dom_sf"/>
</dbReference>
<dbReference type="Proteomes" id="UP000837857">
    <property type="component" value="Chromosome 5"/>
</dbReference>
<dbReference type="SUPFAM" id="SSF55486">
    <property type="entry name" value="Metalloproteases ('zincins'), catalytic domain"/>
    <property type="match status" value="1"/>
</dbReference>
<reference evidence="4" key="1">
    <citation type="submission" date="2022-03" db="EMBL/GenBank/DDBJ databases">
        <authorList>
            <person name="Martin H S."/>
        </authorList>
    </citation>
    <scope>NUCLEOTIDE SEQUENCE</scope>
</reference>
<name>A0ABN8IZ28_9NEOP</name>
<feature type="domain" description="Peptidase M12A" evidence="3">
    <location>
        <begin position="87"/>
        <end position="285"/>
    </location>
</feature>
<feature type="signal peptide" evidence="2">
    <location>
        <begin position="1"/>
        <end position="16"/>
    </location>
</feature>
<keyword evidence="1 2" id="KW-0482">Metalloprotease</keyword>
<feature type="binding site" evidence="1">
    <location>
        <position position="182"/>
    </location>
    <ligand>
        <name>Zn(2+)</name>
        <dbReference type="ChEBI" id="CHEBI:29105"/>
        <note>catalytic</note>
    </ligand>
</feature>
<dbReference type="InterPro" id="IPR001506">
    <property type="entry name" value="Peptidase_M12A"/>
</dbReference>
<dbReference type="InterPro" id="IPR034035">
    <property type="entry name" value="Astacin-like_dom"/>
</dbReference>
<evidence type="ECO:0000256" key="2">
    <source>
        <dbReference type="RuleBase" id="RU361183"/>
    </source>
</evidence>
<dbReference type="CDD" id="cd04280">
    <property type="entry name" value="ZnMc_astacin_like"/>
    <property type="match status" value="1"/>
</dbReference>
<dbReference type="Pfam" id="PF01400">
    <property type="entry name" value="Astacin"/>
    <property type="match status" value="1"/>
</dbReference>
<organism evidence="4 5">
    <name type="scientific">Iphiclides podalirius</name>
    <name type="common">scarce swallowtail</name>
    <dbReference type="NCBI Taxonomy" id="110791"/>
    <lineage>
        <taxon>Eukaryota</taxon>
        <taxon>Metazoa</taxon>
        <taxon>Ecdysozoa</taxon>
        <taxon>Arthropoda</taxon>
        <taxon>Hexapoda</taxon>
        <taxon>Insecta</taxon>
        <taxon>Pterygota</taxon>
        <taxon>Neoptera</taxon>
        <taxon>Endopterygota</taxon>
        <taxon>Lepidoptera</taxon>
        <taxon>Glossata</taxon>
        <taxon>Ditrysia</taxon>
        <taxon>Papilionoidea</taxon>
        <taxon>Papilionidae</taxon>
        <taxon>Papilioninae</taxon>
        <taxon>Iphiclides</taxon>
    </lineage>
</organism>
<feature type="chain" id="PRO_5044978369" description="Metalloendopeptidase" evidence="2">
    <location>
        <begin position="17"/>
        <end position="317"/>
    </location>
</feature>
<sequence>MLKLGLLLGFVSLAVSGPSASRSRVDIEAFRSFLEKSRTGNGFRLSERMLANPLASAWENSGKFEGDIVLDDWQIEGMVQEYAAGRNAYTWPNSKWPRNTVVYEFAPGQLNDRQQEAVMVAIRDIERNTCVRFRVRHAGEFNYVRITSAPDGCYANVGYWFSRGPHILNLAEGCYHHTVIVHEWLHIIGFFHMQSTYNRDDYVRINWENIERGMEHNFERYETNIVQNLGLPYEYTSCMHYGPYFFSINGRPTIVALRSFEGVMGQQDYITFYDWLRVRRHYNCPGAWSKSDDETQILAEEKVNVVDNTPEDTYTNN</sequence>
<keyword evidence="5" id="KW-1185">Reference proteome</keyword>
<feature type="active site" evidence="1">
    <location>
        <position position="183"/>
    </location>
</feature>
<dbReference type="SMART" id="SM00235">
    <property type="entry name" value="ZnMc"/>
    <property type="match status" value="1"/>
</dbReference>
<feature type="binding site" evidence="1">
    <location>
        <position position="186"/>
    </location>
    <ligand>
        <name>Zn(2+)</name>
        <dbReference type="ChEBI" id="CHEBI:29105"/>
        <note>catalytic</note>
    </ligand>
</feature>
<dbReference type="PROSITE" id="PS51864">
    <property type="entry name" value="ASTACIN"/>
    <property type="match status" value="1"/>
</dbReference>
<gene>
    <name evidence="4" type="ORF">IPOD504_LOCUS14194</name>
</gene>
<keyword evidence="1 2" id="KW-0645">Protease</keyword>
<keyword evidence="1 2" id="KW-0479">Metal-binding</keyword>
<evidence type="ECO:0000313" key="5">
    <source>
        <dbReference type="Proteomes" id="UP000837857"/>
    </source>
</evidence>
<comment type="caution">
    <text evidence="1">Lacks conserved residue(s) required for the propagation of feature annotation.</text>
</comment>
<evidence type="ECO:0000256" key="1">
    <source>
        <dbReference type="PROSITE-ProRule" id="PRU01211"/>
    </source>
</evidence>